<comment type="caution">
    <text evidence="3">The sequence shown here is derived from an EMBL/GenBank/DDBJ whole genome shotgun (WGS) entry which is preliminary data.</text>
</comment>
<proteinExistence type="predicted"/>
<feature type="region of interest" description="Disordered" evidence="1">
    <location>
        <begin position="361"/>
        <end position="381"/>
    </location>
</feature>
<protein>
    <recommendedName>
        <fullName evidence="5">DUF2961 domain-containing protein</fullName>
    </recommendedName>
</protein>
<dbReference type="EMBL" id="RDSM01000003">
    <property type="protein sequence ID" value="RXH54558.1"/>
    <property type="molecule type" value="Genomic_DNA"/>
</dbReference>
<evidence type="ECO:0000313" key="4">
    <source>
        <dbReference type="Proteomes" id="UP000289437"/>
    </source>
</evidence>
<keyword evidence="2" id="KW-0732">Signal</keyword>
<reference evidence="4" key="2">
    <citation type="submission" date="2019-02" db="EMBL/GenBank/DDBJ databases">
        <title>Granulicella sibirica sp. nov., a psychrotolerant acidobacterium isolated from an organic soil layer in forested tundra, West Siberia.</title>
        <authorList>
            <person name="Oshkin I.Y."/>
            <person name="Kulichevskaya I.S."/>
            <person name="Rijpstra W.I.C."/>
            <person name="Sinninghe Damste J.S."/>
            <person name="Rakitin A.L."/>
            <person name="Ravin N.V."/>
            <person name="Dedysh S.N."/>
        </authorList>
    </citation>
    <scope>NUCLEOTIDE SEQUENCE [LARGE SCALE GENOMIC DNA]</scope>
    <source>
        <strain evidence="4">AF10</strain>
    </source>
</reference>
<evidence type="ECO:0008006" key="5">
    <source>
        <dbReference type="Google" id="ProtNLM"/>
    </source>
</evidence>
<evidence type="ECO:0000313" key="3">
    <source>
        <dbReference type="EMBL" id="RXH54558.1"/>
    </source>
</evidence>
<name>A0A4Q0SY56_9BACT</name>
<gene>
    <name evidence="3" type="ORF">GRAN_3662</name>
</gene>
<sequence length="381" mass="42155">MRLNLSLKLALTLLATSPALAQNSGWPDLTQRQTYTLHRATSKEETGANADAKGLNPGETRTVLDADGPGMLSHLWFTIADNESYHLKRIVLRIFWDNESTPSVEAPIGDFFGLGTGDYLNWQSEMLSVGSSKALNSFFPMPFAKHARVTLTNEGKMGAGSVYYNIEYRTDTHPLPPHTLYFHAQYRQASPNKGWTGEWYGNGDPLVNYKRNTTGDGNFVWFEAKGEGHYVGVTMSVLQNQDGWWGEGNDMFYIDGATTPAIAGTGSEDYFLGAWDFGSPFSYQLYGAPLVGREQAGARSSVYRFHLDSPIPFSKSMKATIEHGHANHRSDNYSSVAYWYQTEPHMPFPALPPVDERIPTLHPVGGPGNITPTGESSTPNR</sequence>
<dbReference type="InterPro" id="IPR021345">
    <property type="entry name" value="DUF2961"/>
</dbReference>
<dbReference type="RefSeq" id="WP_128914327.1">
    <property type="nucleotide sequence ID" value="NZ_RDSM01000003.1"/>
</dbReference>
<organism evidence="3 4">
    <name type="scientific">Granulicella sibirica</name>
    <dbReference type="NCBI Taxonomy" id="2479048"/>
    <lineage>
        <taxon>Bacteria</taxon>
        <taxon>Pseudomonadati</taxon>
        <taxon>Acidobacteriota</taxon>
        <taxon>Terriglobia</taxon>
        <taxon>Terriglobales</taxon>
        <taxon>Acidobacteriaceae</taxon>
        <taxon>Granulicella</taxon>
    </lineage>
</organism>
<feature type="signal peptide" evidence="2">
    <location>
        <begin position="1"/>
        <end position="21"/>
    </location>
</feature>
<dbReference type="Pfam" id="PF11175">
    <property type="entry name" value="DUF2961"/>
    <property type="match status" value="1"/>
</dbReference>
<evidence type="ECO:0000256" key="2">
    <source>
        <dbReference type="SAM" id="SignalP"/>
    </source>
</evidence>
<dbReference type="OrthoDB" id="2518538at2"/>
<accession>A0A4Q0SY56</accession>
<dbReference type="Proteomes" id="UP000289437">
    <property type="component" value="Unassembled WGS sequence"/>
</dbReference>
<keyword evidence="4" id="KW-1185">Reference proteome</keyword>
<dbReference type="Gene3D" id="2.60.120.1390">
    <property type="match status" value="1"/>
</dbReference>
<dbReference type="AlphaFoldDB" id="A0A4Q0SY56"/>
<feature type="chain" id="PRO_5020495837" description="DUF2961 domain-containing protein" evidence="2">
    <location>
        <begin position="22"/>
        <end position="381"/>
    </location>
</feature>
<reference evidence="3 4" key="1">
    <citation type="submission" date="2018-11" db="EMBL/GenBank/DDBJ databases">
        <authorList>
            <person name="Mardanov A.V."/>
            <person name="Ravin N.V."/>
            <person name="Dedysh S.N."/>
        </authorList>
    </citation>
    <scope>NUCLEOTIDE SEQUENCE [LARGE SCALE GENOMIC DNA]</scope>
    <source>
        <strain evidence="3 4">AF10</strain>
    </source>
</reference>
<feature type="compositionally biased region" description="Polar residues" evidence="1">
    <location>
        <begin position="370"/>
        <end position="381"/>
    </location>
</feature>
<evidence type="ECO:0000256" key="1">
    <source>
        <dbReference type="SAM" id="MobiDB-lite"/>
    </source>
</evidence>